<evidence type="ECO:0000259" key="2">
    <source>
        <dbReference type="PROSITE" id="PS50848"/>
    </source>
</evidence>
<accession>A0ABD3QYV5</accession>
<proteinExistence type="predicted"/>
<protein>
    <recommendedName>
        <fullName evidence="2">START domain-containing protein</fullName>
    </recommendedName>
</protein>
<feature type="compositionally biased region" description="Basic and acidic residues" evidence="1">
    <location>
        <begin position="118"/>
        <end position="128"/>
    </location>
</feature>
<dbReference type="Gene3D" id="3.30.530.20">
    <property type="match status" value="1"/>
</dbReference>
<dbReference type="CDD" id="cd00177">
    <property type="entry name" value="START"/>
    <property type="match status" value="1"/>
</dbReference>
<evidence type="ECO:0000313" key="3">
    <source>
        <dbReference type="EMBL" id="KAL3804326.1"/>
    </source>
</evidence>
<dbReference type="Pfam" id="PF01852">
    <property type="entry name" value="START"/>
    <property type="match status" value="1"/>
</dbReference>
<dbReference type="InterPro" id="IPR002913">
    <property type="entry name" value="START_lipid-bd_dom"/>
</dbReference>
<keyword evidence="4" id="KW-1185">Reference proteome</keyword>
<gene>
    <name evidence="3" type="ORF">HJC23_011254</name>
</gene>
<dbReference type="InterPro" id="IPR045096">
    <property type="entry name" value="EDR2-like"/>
</dbReference>
<organism evidence="3 4">
    <name type="scientific">Cyclotella cryptica</name>
    <dbReference type="NCBI Taxonomy" id="29204"/>
    <lineage>
        <taxon>Eukaryota</taxon>
        <taxon>Sar</taxon>
        <taxon>Stramenopiles</taxon>
        <taxon>Ochrophyta</taxon>
        <taxon>Bacillariophyta</taxon>
        <taxon>Coscinodiscophyceae</taxon>
        <taxon>Thalassiosirophycidae</taxon>
        <taxon>Stephanodiscales</taxon>
        <taxon>Stephanodiscaceae</taxon>
        <taxon>Cyclotella</taxon>
    </lineage>
</organism>
<dbReference type="Pfam" id="PF07059">
    <property type="entry name" value="EDR2_C"/>
    <property type="match status" value="1"/>
</dbReference>
<evidence type="ECO:0000313" key="4">
    <source>
        <dbReference type="Proteomes" id="UP001516023"/>
    </source>
</evidence>
<dbReference type="SUPFAM" id="SSF55961">
    <property type="entry name" value="Bet v1-like"/>
    <property type="match status" value="1"/>
</dbReference>
<dbReference type="Proteomes" id="UP001516023">
    <property type="component" value="Unassembled WGS sequence"/>
</dbReference>
<dbReference type="PANTHER" id="PTHR12136:SF41">
    <property type="entry name" value="PLECKSTRIN HOMOLOGY (PH) AND LIPID-BINDING START DOMAINS-CONTAINING PROTEIN"/>
    <property type="match status" value="1"/>
</dbReference>
<dbReference type="SUPFAM" id="SSF50729">
    <property type="entry name" value="PH domain-like"/>
    <property type="match status" value="1"/>
</dbReference>
<dbReference type="InterPro" id="IPR023393">
    <property type="entry name" value="START-like_dom_sf"/>
</dbReference>
<reference evidence="3 4" key="1">
    <citation type="journal article" date="2020" name="G3 (Bethesda)">
        <title>Improved Reference Genome for Cyclotella cryptica CCMP332, a Model for Cell Wall Morphogenesis, Salinity Adaptation, and Lipid Production in Diatoms (Bacillariophyta).</title>
        <authorList>
            <person name="Roberts W.R."/>
            <person name="Downey K.M."/>
            <person name="Ruck E.C."/>
            <person name="Traller J.C."/>
            <person name="Alverson A.J."/>
        </authorList>
    </citation>
    <scope>NUCLEOTIDE SEQUENCE [LARGE SCALE GENOMIC DNA]</scope>
    <source>
        <strain evidence="3 4">CCMP332</strain>
    </source>
</reference>
<dbReference type="PROSITE" id="PS50848">
    <property type="entry name" value="START"/>
    <property type="match status" value="1"/>
</dbReference>
<feature type="region of interest" description="Disordered" evidence="1">
    <location>
        <begin position="180"/>
        <end position="308"/>
    </location>
</feature>
<comment type="caution">
    <text evidence="3">The sequence shown here is derived from an EMBL/GenBank/DDBJ whole genome shotgun (WGS) entry which is preliminary data.</text>
</comment>
<dbReference type="AlphaFoldDB" id="A0ABD3QYV5"/>
<dbReference type="InterPro" id="IPR009769">
    <property type="entry name" value="EDR2_C"/>
</dbReference>
<feature type="compositionally biased region" description="Polar residues" evidence="1">
    <location>
        <begin position="297"/>
        <end position="307"/>
    </location>
</feature>
<feature type="region of interest" description="Disordered" evidence="1">
    <location>
        <begin position="118"/>
        <end position="145"/>
    </location>
</feature>
<sequence>MFLPGSSALSACGTLDDLDNVPEMDDDDDDSLSMFPNGVMLPSLPLRDTRVEGWLTHCSSKVLPKTSKHSKRARYFVLRGETLSYYAQPHDVKAKGTFVLTRASTVGPVVYGPLEGHEQAGEEQHGEESANTITNASSASSKTKRKKRQYYCVQVTWPTNYKPTKDEKLMAQAKAQVAAENEKKALEEMQSQEETDDMTQKHTKSPSARSIRSNLHRRLPSTPRPSPFRKTSASSLKDTPALPLPPDLPSLNDPQVDQAPSTNVKTVKPLQTPAMAIAGSNPFSRNISESSKDYPSDDNNNPTSLTHETGLHKHYTQQIEKHAKDQQKSQEELQKVMLLLSRKADHERNKKRFIQGTKVAAISTAAITAGVLTAGMSLAAGLLFVGITAAAGGSGAVVGSKVYDKAKGKYYQKENQMAFRLVLGANTYDEAMRWKLAMELVIQDLVAASDDGGMDEIDDPLLWRIRSQSFIEGDVGVDAALSPKPSYSKAQSPTCHIDRNNNNDNDSTAFVDLTPKWVPLQGGGLALWGILGFGHLRVYREERPNSSCHSSAPSIPKFRTDVGLVGQPFPPLRASVVLKTKSLDAFMCLMCSGRIAEGPSPSIPVPNSGQIASFRIIETINDHMDVIHLVFRPLYLFPFWSAPRDFVLYRFWKYDDDGSYQICFDSGHHKDCPPLAEYVRGEMHSVYSIAPLRRKKKRTAAKSSDNSVSEECLMTNTVQVDPRGWVPAVSSIPFFRNQGYGDAFAVMALNQMLDVKDAIDSFRFVAVPMSNDPSSGGTGKVEHPKRLISKALAKPGAKRGISGGNQPGGKEYIFTPILDASPSVDASDDEEPDIVNYDFQYSGKEMPRRASGDGLMEVVSPAKLSDGSAQGPPTIFSHPPPTITEWWAEPDANSFRVRGKTYKEDSRKINAGSSLFRLIAADVIETDFPILNGMCLHPTERVQLALARERQAKLTGKPSDMPPFIFCVNISMPGPPNYHLVFYYAVDDMSLIDGSDGTESSKLCKEFFFEKDDNFRDNTFKLIPQIIEGNFIVRKAVGSTPAIMGNKIKQTYCRGERFFELTIDTGSSSVAAGVIRICNGYAKMIVVDLAFLFEGYDASTLPERVLGCVRLKNVEFGKKLRFVNSV</sequence>
<feature type="compositionally biased region" description="Low complexity" evidence="1">
    <location>
        <begin position="129"/>
        <end position="141"/>
    </location>
</feature>
<feature type="domain" description="START" evidence="2">
    <location>
        <begin position="611"/>
        <end position="732"/>
    </location>
</feature>
<name>A0ABD3QYV5_9STRA</name>
<dbReference type="EMBL" id="JABMIG020000008">
    <property type="protein sequence ID" value="KAL3804326.1"/>
    <property type="molecule type" value="Genomic_DNA"/>
</dbReference>
<evidence type="ECO:0000256" key="1">
    <source>
        <dbReference type="SAM" id="MobiDB-lite"/>
    </source>
</evidence>
<dbReference type="PANTHER" id="PTHR12136">
    <property type="entry name" value="ENHANCED DISEASE RESISTANCE-RELATED"/>
    <property type="match status" value="1"/>
</dbReference>
<dbReference type="Gene3D" id="2.30.29.30">
    <property type="entry name" value="Pleckstrin-homology domain (PH domain)/Phosphotyrosine-binding domain (PTB)"/>
    <property type="match status" value="1"/>
</dbReference>
<dbReference type="InterPro" id="IPR011993">
    <property type="entry name" value="PH-like_dom_sf"/>
</dbReference>